<organism evidence="2 3">
    <name type="scientific">Ornithinibacillus bavariensis</name>
    <dbReference type="NCBI Taxonomy" id="545502"/>
    <lineage>
        <taxon>Bacteria</taxon>
        <taxon>Bacillati</taxon>
        <taxon>Bacillota</taxon>
        <taxon>Bacilli</taxon>
        <taxon>Bacillales</taxon>
        <taxon>Bacillaceae</taxon>
        <taxon>Ornithinibacillus</taxon>
    </lineage>
</organism>
<dbReference type="Proteomes" id="UP000676917">
    <property type="component" value="Unassembled WGS sequence"/>
</dbReference>
<protein>
    <recommendedName>
        <fullName evidence="1">DUF3850 domain-containing protein</fullName>
    </recommendedName>
</protein>
<dbReference type="InterPro" id="IPR039440">
    <property type="entry name" value="DUF3850"/>
</dbReference>
<dbReference type="RefSeq" id="WP_212921747.1">
    <property type="nucleotide sequence ID" value="NZ_BORP01000006.1"/>
</dbReference>
<gene>
    <name evidence="2" type="ORF">J43TS3_29050</name>
</gene>
<feature type="domain" description="DUF3850" evidence="1">
    <location>
        <begin position="3"/>
        <end position="59"/>
    </location>
</feature>
<dbReference type="SUPFAM" id="SSF88697">
    <property type="entry name" value="PUA domain-like"/>
    <property type="match status" value="1"/>
</dbReference>
<dbReference type="Gene3D" id="2.30.130.30">
    <property type="entry name" value="Hypothetical protein"/>
    <property type="match status" value="1"/>
</dbReference>
<sequence length="59" mass="7107">MEHNLKINKEFFPYVLDRTKPFEIRKNDRDFCIGDIIFLNEWDDKILQFTGRSISGKIT</sequence>
<evidence type="ECO:0000313" key="2">
    <source>
        <dbReference type="EMBL" id="GIO28294.1"/>
    </source>
</evidence>
<dbReference type="InterPro" id="IPR015947">
    <property type="entry name" value="PUA-like_sf"/>
</dbReference>
<comment type="caution">
    <text evidence="2">The sequence shown here is derived from an EMBL/GenBank/DDBJ whole genome shotgun (WGS) entry which is preliminary data.</text>
</comment>
<evidence type="ECO:0000259" key="1">
    <source>
        <dbReference type="Pfam" id="PF12961"/>
    </source>
</evidence>
<proteinExistence type="predicted"/>
<evidence type="ECO:0000313" key="3">
    <source>
        <dbReference type="Proteomes" id="UP000676917"/>
    </source>
</evidence>
<dbReference type="Pfam" id="PF12961">
    <property type="entry name" value="DUF3850"/>
    <property type="match status" value="1"/>
</dbReference>
<keyword evidence="3" id="KW-1185">Reference proteome</keyword>
<dbReference type="EMBL" id="BORP01000006">
    <property type="protein sequence ID" value="GIO28294.1"/>
    <property type="molecule type" value="Genomic_DNA"/>
</dbReference>
<dbReference type="AlphaFoldDB" id="A0A919X9G2"/>
<name>A0A919X9G2_9BACI</name>
<reference evidence="2" key="1">
    <citation type="submission" date="2021-03" db="EMBL/GenBank/DDBJ databases">
        <title>Antimicrobial resistance genes in bacteria isolated from Japanese honey, and their potential for conferring macrolide and lincosamide resistance in the American foulbrood pathogen Paenibacillus larvae.</title>
        <authorList>
            <person name="Okamoto M."/>
            <person name="Kumagai M."/>
            <person name="Kanamori H."/>
            <person name="Takamatsu D."/>
        </authorList>
    </citation>
    <scope>NUCLEOTIDE SEQUENCE</scope>
    <source>
        <strain evidence="2">J43TS3</strain>
    </source>
</reference>
<accession>A0A919X9G2</accession>